<evidence type="ECO:0000256" key="7">
    <source>
        <dbReference type="ARBA" id="ARBA00022741"/>
    </source>
</evidence>
<evidence type="ECO:0000256" key="8">
    <source>
        <dbReference type="ARBA" id="ARBA00022840"/>
    </source>
</evidence>
<dbReference type="PANTHER" id="PTHR10656">
    <property type="entry name" value="CELL FATE DETERMINING PROTEIN MAB21-RELATED"/>
    <property type="match status" value="1"/>
</dbReference>
<dbReference type="EMBL" id="BPLQ01015184">
    <property type="protein sequence ID" value="GIY86326.1"/>
    <property type="molecule type" value="Genomic_DNA"/>
</dbReference>
<keyword evidence="4" id="KW-0808">Transferase</keyword>
<dbReference type="GO" id="GO:0016779">
    <property type="term" value="F:nucleotidyltransferase activity"/>
    <property type="evidence" value="ECO:0007669"/>
    <property type="project" value="UniProtKB-KW"/>
</dbReference>
<keyword evidence="7" id="KW-0547">Nucleotide-binding</keyword>
<evidence type="ECO:0000313" key="14">
    <source>
        <dbReference type="EMBL" id="GIY86326.1"/>
    </source>
</evidence>
<dbReference type="GO" id="GO:0046872">
    <property type="term" value="F:metal ion binding"/>
    <property type="evidence" value="ECO:0007669"/>
    <property type="project" value="UniProtKB-KW"/>
</dbReference>
<keyword evidence="8" id="KW-0067">ATP-binding</keyword>
<evidence type="ECO:0000259" key="12">
    <source>
        <dbReference type="Pfam" id="PF03281"/>
    </source>
</evidence>
<evidence type="ECO:0000256" key="3">
    <source>
        <dbReference type="ARBA" id="ARBA00008307"/>
    </source>
</evidence>
<keyword evidence="9" id="KW-0460">Magnesium</keyword>
<gene>
    <name evidence="14" type="primary">AVEN_185506_1</name>
    <name evidence="14" type="ORF">CDAR_513401</name>
</gene>
<dbReference type="Pfam" id="PF20266">
    <property type="entry name" value="Mab-21_C"/>
    <property type="match status" value="1"/>
</dbReference>
<comment type="similarity">
    <text evidence="3">Belongs to the mab-21 family.</text>
</comment>
<sequence length="640" mass="73595">MSFKKILTCSRCQLTSSVEDEKFPEDLYALLIKYSLSQILWICKPCYKEDNLTSIEGMHHVDDEIKLLNAKFKKMESDISEIKSVIQKLQLVTNDNFATTFKHELKRMEEFNFDKNSPKICSLLGYNQNVNSYKEEISGVDSDSSITSEENQKNLNTFDVIDGCKRTNLHSSSTPKNNRNENIQLFSLSANYQTEDSLSSSFSCSGSLDSNSKILAEANTSQKRNKEAHKIIHEIVNAKIKIDDEESTKSSNIVDVFLKTITPALKKIDPVFNIMYERDYKTGSSYTDLRISEASEYDIDIVLKTPSEIRLEVEFFEATRAFSKIKWSKVSDLSENKMEVLKFLQKNSVDGYVDPVKMTSWLQGLIDVYLKTEPVIPGVKLFKNTQSGPARTIELVTNEDYIIHIDLVPVFMFSNSALVETPIKNILDTYPAKKSKQFWFLVPKQCRGEEKLLASDCKLSWRVCFPEVEKVVIHNKMCAKTVIKLLKLLRDNENWKSIASYYLKTLILWEVHANPDNDHWKGSVLFDRFLEALKKLHCCLQEKRLSFFFDPSYNLFHVMNGDQCYMFHYMHRVFKKFPGPYSTEDIPTFSIKSNSIQCLERVYRPINAIWTTSTPTLLSSDIQPIQSPLSTRTTGPSSSL</sequence>
<dbReference type="AlphaFoldDB" id="A0AAV4WWS5"/>
<dbReference type="InterPro" id="IPR024810">
    <property type="entry name" value="MAB21L/cGLR"/>
</dbReference>
<dbReference type="PANTHER" id="PTHR10656:SF42">
    <property type="entry name" value="CYCLIC GMP-AMP SYNTHASE-LIKE PROTEIN-RELATED"/>
    <property type="match status" value="1"/>
</dbReference>
<evidence type="ECO:0000256" key="5">
    <source>
        <dbReference type="ARBA" id="ARBA00022695"/>
    </source>
</evidence>
<proteinExistence type="inferred from homology"/>
<dbReference type="GO" id="GO:0005525">
    <property type="term" value="F:GTP binding"/>
    <property type="evidence" value="ECO:0007669"/>
    <property type="project" value="UniProtKB-KW"/>
</dbReference>
<feature type="domain" description="Mab-21-like nucleotidyltransferase" evidence="12">
    <location>
        <begin position="286"/>
        <end position="474"/>
    </location>
</feature>
<dbReference type="InterPro" id="IPR046903">
    <property type="entry name" value="Mab-21-like_nuc_Trfase"/>
</dbReference>
<dbReference type="InterPro" id="IPR046906">
    <property type="entry name" value="Mab-21_HhH/H2TH-like"/>
</dbReference>
<reference evidence="14 15" key="1">
    <citation type="submission" date="2021-06" db="EMBL/GenBank/DDBJ databases">
        <title>Caerostris darwini draft genome.</title>
        <authorList>
            <person name="Kono N."/>
            <person name="Arakawa K."/>
        </authorList>
    </citation>
    <scope>NUCLEOTIDE SEQUENCE [LARGE SCALE GENOMIC DNA]</scope>
</reference>
<evidence type="ECO:0000256" key="10">
    <source>
        <dbReference type="ARBA" id="ARBA00023134"/>
    </source>
</evidence>
<name>A0AAV4WWS5_9ARAC</name>
<evidence type="ECO:0000256" key="1">
    <source>
        <dbReference type="ARBA" id="ARBA00001936"/>
    </source>
</evidence>
<comment type="cofactor">
    <cofactor evidence="2">
        <name>Mg(2+)</name>
        <dbReference type="ChEBI" id="CHEBI:18420"/>
    </cofactor>
</comment>
<evidence type="ECO:0000256" key="9">
    <source>
        <dbReference type="ARBA" id="ARBA00022842"/>
    </source>
</evidence>
<keyword evidence="10" id="KW-0342">GTP-binding</keyword>
<accession>A0AAV4WWS5</accession>
<comment type="cofactor">
    <cofactor evidence="1">
        <name>Mn(2+)</name>
        <dbReference type="ChEBI" id="CHEBI:29035"/>
    </cofactor>
</comment>
<evidence type="ECO:0000256" key="6">
    <source>
        <dbReference type="ARBA" id="ARBA00022723"/>
    </source>
</evidence>
<organism evidence="14 15">
    <name type="scientific">Caerostris darwini</name>
    <dbReference type="NCBI Taxonomy" id="1538125"/>
    <lineage>
        <taxon>Eukaryota</taxon>
        <taxon>Metazoa</taxon>
        <taxon>Ecdysozoa</taxon>
        <taxon>Arthropoda</taxon>
        <taxon>Chelicerata</taxon>
        <taxon>Arachnida</taxon>
        <taxon>Araneae</taxon>
        <taxon>Araneomorphae</taxon>
        <taxon>Entelegynae</taxon>
        <taxon>Araneoidea</taxon>
        <taxon>Araneidae</taxon>
        <taxon>Caerostris</taxon>
    </lineage>
</organism>
<evidence type="ECO:0000256" key="2">
    <source>
        <dbReference type="ARBA" id="ARBA00001946"/>
    </source>
</evidence>
<dbReference type="Gene3D" id="1.10.1410.40">
    <property type="match status" value="1"/>
</dbReference>
<evidence type="ECO:0000259" key="13">
    <source>
        <dbReference type="Pfam" id="PF20266"/>
    </source>
</evidence>
<dbReference type="Proteomes" id="UP001054837">
    <property type="component" value="Unassembled WGS sequence"/>
</dbReference>
<dbReference type="Pfam" id="PF03281">
    <property type="entry name" value="Mab-21"/>
    <property type="match status" value="1"/>
</dbReference>
<comment type="caution">
    <text evidence="14">The sequence shown here is derived from an EMBL/GenBank/DDBJ whole genome shotgun (WGS) entry which is preliminary data.</text>
</comment>
<evidence type="ECO:0000256" key="11">
    <source>
        <dbReference type="ARBA" id="ARBA00023211"/>
    </source>
</evidence>
<evidence type="ECO:0000313" key="15">
    <source>
        <dbReference type="Proteomes" id="UP001054837"/>
    </source>
</evidence>
<feature type="domain" description="Mab-21-like HhH/H2TH-like" evidence="13">
    <location>
        <begin position="478"/>
        <end position="564"/>
    </location>
</feature>
<protein>
    <submittedName>
        <fullName evidence="14">Mab-21 domain-containing protein</fullName>
    </submittedName>
</protein>
<dbReference type="GO" id="GO:0005524">
    <property type="term" value="F:ATP binding"/>
    <property type="evidence" value="ECO:0007669"/>
    <property type="project" value="UniProtKB-KW"/>
</dbReference>
<keyword evidence="5" id="KW-0548">Nucleotidyltransferase</keyword>
<evidence type="ECO:0000256" key="4">
    <source>
        <dbReference type="ARBA" id="ARBA00022679"/>
    </source>
</evidence>
<dbReference type="SMART" id="SM01265">
    <property type="entry name" value="Mab-21"/>
    <property type="match status" value="1"/>
</dbReference>
<keyword evidence="11" id="KW-0464">Manganese</keyword>
<keyword evidence="15" id="KW-1185">Reference proteome</keyword>
<keyword evidence="6" id="KW-0479">Metal-binding</keyword>
<dbReference type="Gene3D" id="3.30.460.90">
    <property type="match status" value="1"/>
</dbReference>